<dbReference type="EMBL" id="MIGC01002405">
    <property type="protein sequence ID" value="PHJ21144.1"/>
    <property type="molecule type" value="Genomic_DNA"/>
</dbReference>
<dbReference type="Pfam" id="PF03645">
    <property type="entry name" value="Tctex-1"/>
    <property type="match status" value="1"/>
</dbReference>
<dbReference type="GeneID" id="94428407"/>
<dbReference type="PANTHER" id="PTHR21255">
    <property type="entry name" value="T-COMPLEX-ASSOCIATED-TESTIS-EXPRESSED 1/ DYNEIN LIGHT CHAIN"/>
    <property type="match status" value="1"/>
</dbReference>
<reference evidence="2 3" key="1">
    <citation type="journal article" date="2017" name="Int. J. Parasitol.">
        <title>The genome of the protozoan parasite Cystoisospora suis and a reverse vaccinology approach to identify vaccine candidates.</title>
        <authorList>
            <person name="Palmieri N."/>
            <person name="Shrestha A."/>
            <person name="Ruttkowski B."/>
            <person name="Beck T."/>
            <person name="Vogl C."/>
            <person name="Tomley F."/>
            <person name="Blake D.P."/>
            <person name="Joachim A."/>
        </authorList>
    </citation>
    <scope>NUCLEOTIDE SEQUENCE [LARGE SCALE GENOMIC DNA]</scope>
    <source>
        <strain evidence="2 3">Wien I</strain>
    </source>
</reference>
<dbReference type="FunFam" id="3.30.1140.40:FF:000003">
    <property type="entry name" value="tctex1 domain-containing protein 2"/>
    <property type="match status" value="1"/>
</dbReference>
<sequence length="136" mass="15375">MAERGGGDVCTLAGDPVESPSEGLFPTYKQKFKSQPVKAILREVLNEKLVETSEYHPEESPLLSKQIASEIRDRLKDLEVPRYKIIVNVILGEQRGHGVRIGRRCFWDENTDSVASESFINDHLFCVVTAYAIYAY</sequence>
<dbReference type="OrthoDB" id="10260741at2759"/>
<dbReference type="GO" id="GO:0005737">
    <property type="term" value="C:cytoplasm"/>
    <property type="evidence" value="ECO:0007669"/>
    <property type="project" value="TreeGrafter"/>
</dbReference>
<name>A0A2C6KZ47_9APIC</name>
<proteinExistence type="inferred from homology"/>
<dbReference type="AlphaFoldDB" id="A0A2C6KZ47"/>
<evidence type="ECO:0000256" key="1">
    <source>
        <dbReference type="ARBA" id="ARBA00005361"/>
    </source>
</evidence>
<evidence type="ECO:0000313" key="2">
    <source>
        <dbReference type="EMBL" id="PHJ21144.1"/>
    </source>
</evidence>
<dbReference type="VEuPathDB" id="ToxoDB:CSUI_005016"/>
<comment type="caution">
    <text evidence="2">The sequence shown here is derived from an EMBL/GenBank/DDBJ whole genome shotgun (WGS) entry which is preliminary data.</text>
</comment>
<keyword evidence="3" id="KW-1185">Reference proteome</keyword>
<dbReference type="Gene3D" id="3.30.1140.40">
    <property type="entry name" value="Tctex-1"/>
    <property type="match status" value="1"/>
</dbReference>
<comment type="similarity">
    <text evidence="1">Belongs to the dynein light chain Tctex-type family.</text>
</comment>
<gene>
    <name evidence="2" type="ORF">CSUI_005016</name>
</gene>
<organism evidence="2 3">
    <name type="scientific">Cystoisospora suis</name>
    <dbReference type="NCBI Taxonomy" id="483139"/>
    <lineage>
        <taxon>Eukaryota</taxon>
        <taxon>Sar</taxon>
        <taxon>Alveolata</taxon>
        <taxon>Apicomplexa</taxon>
        <taxon>Conoidasida</taxon>
        <taxon>Coccidia</taxon>
        <taxon>Eucoccidiorida</taxon>
        <taxon>Eimeriorina</taxon>
        <taxon>Sarcocystidae</taxon>
        <taxon>Cystoisospora</taxon>
    </lineage>
</organism>
<dbReference type="RefSeq" id="XP_067922828.1">
    <property type="nucleotide sequence ID" value="XM_068065196.1"/>
</dbReference>
<accession>A0A2C6KZ47</accession>
<dbReference type="Proteomes" id="UP000221165">
    <property type="component" value="Unassembled WGS sequence"/>
</dbReference>
<dbReference type="CDD" id="cd21459">
    <property type="entry name" value="DLC-like_TCTEX1D2"/>
    <property type="match status" value="1"/>
</dbReference>
<dbReference type="GO" id="GO:0005868">
    <property type="term" value="C:cytoplasmic dynein complex"/>
    <property type="evidence" value="ECO:0007669"/>
    <property type="project" value="TreeGrafter"/>
</dbReference>
<dbReference type="InterPro" id="IPR038586">
    <property type="entry name" value="Tctex-1-like_sf"/>
</dbReference>
<dbReference type="GO" id="GO:0045505">
    <property type="term" value="F:dynein intermediate chain binding"/>
    <property type="evidence" value="ECO:0007669"/>
    <property type="project" value="TreeGrafter"/>
</dbReference>
<dbReference type="GO" id="GO:0007018">
    <property type="term" value="P:microtubule-based movement"/>
    <property type="evidence" value="ECO:0007669"/>
    <property type="project" value="TreeGrafter"/>
</dbReference>
<protein>
    <submittedName>
        <fullName evidence="2">Tctex2-related light chain</fullName>
    </submittedName>
</protein>
<evidence type="ECO:0000313" key="3">
    <source>
        <dbReference type="Proteomes" id="UP000221165"/>
    </source>
</evidence>
<dbReference type="PANTHER" id="PTHR21255:SF7">
    <property type="entry name" value="DYNEIN LIGHT CHAIN TCTEX-TYPE PROTEIN 2B"/>
    <property type="match status" value="1"/>
</dbReference>
<dbReference type="InterPro" id="IPR005334">
    <property type="entry name" value="Tctex-1-like"/>
</dbReference>